<keyword evidence="2" id="KW-1133">Transmembrane helix</keyword>
<keyword evidence="5" id="KW-1185">Reference proteome</keyword>
<keyword evidence="3" id="KW-0732">Signal</keyword>
<feature type="transmembrane region" description="Helical" evidence="2">
    <location>
        <begin position="203"/>
        <end position="223"/>
    </location>
</feature>
<feature type="signal peptide" evidence="3">
    <location>
        <begin position="1"/>
        <end position="17"/>
    </location>
</feature>
<reference evidence="4" key="2">
    <citation type="journal article" date="2023" name="IMA Fungus">
        <title>Comparative genomic study of the Penicillium genus elucidates a diverse pangenome and 15 lateral gene transfer events.</title>
        <authorList>
            <person name="Petersen C."/>
            <person name="Sorensen T."/>
            <person name="Nielsen M.R."/>
            <person name="Sondergaard T.E."/>
            <person name="Sorensen J.L."/>
            <person name="Fitzpatrick D.A."/>
            <person name="Frisvad J.C."/>
            <person name="Nielsen K.L."/>
        </authorList>
    </citation>
    <scope>NUCLEOTIDE SEQUENCE</scope>
    <source>
        <strain evidence="4">IBT 30069</strain>
    </source>
</reference>
<accession>A0A9W9FYW7</accession>
<evidence type="ECO:0000313" key="5">
    <source>
        <dbReference type="Proteomes" id="UP001149165"/>
    </source>
</evidence>
<proteinExistence type="predicted"/>
<reference evidence="4" key="1">
    <citation type="submission" date="2022-11" db="EMBL/GenBank/DDBJ databases">
        <authorList>
            <person name="Petersen C."/>
        </authorList>
    </citation>
    <scope>NUCLEOTIDE SEQUENCE</scope>
    <source>
        <strain evidence="4">IBT 30069</strain>
    </source>
</reference>
<dbReference type="EMBL" id="JAPQKH010000003">
    <property type="protein sequence ID" value="KAJ5108545.1"/>
    <property type="molecule type" value="Genomic_DNA"/>
</dbReference>
<gene>
    <name evidence="4" type="ORF">N7456_005220</name>
</gene>
<organism evidence="4 5">
    <name type="scientific">Penicillium angulare</name>
    <dbReference type="NCBI Taxonomy" id="116970"/>
    <lineage>
        <taxon>Eukaryota</taxon>
        <taxon>Fungi</taxon>
        <taxon>Dikarya</taxon>
        <taxon>Ascomycota</taxon>
        <taxon>Pezizomycotina</taxon>
        <taxon>Eurotiomycetes</taxon>
        <taxon>Eurotiomycetidae</taxon>
        <taxon>Eurotiales</taxon>
        <taxon>Aspergillaceae</taxon>
        <taxon>Penicillium</taxon>
    </lineage>
</organism>
<feature type="compositionally biased region" description="Polar residues" evidence="1">
    <location>
        <begin position="48"/>
        <end position="58"/>
    </location>
</feature>
<dbReference type="OrthoDB" id="4364385at2759"/>
<evidence type="ECO:0000256" key="2">
    <source>
        <dbReference type="SAM" id="Phobius"/>
    </source>
</evidence>
<comment type="caution">
    <text evidence="4">The sequence shown here is derived from an EMBL/GenBank/DDBJ whole genome shotgun (WGS) entry which is preliminary data.</text>
</comment>
<protein>
    <submittedName>
        <fullName evidence="4">Uncharacterized protein</fullName>
    </submittedName>
</protein>
<feature type="region of interest" description="Disordered" evidence="1">
    <location>
        <begin position="109"/>
        <end position="129"/>
    </location>
</feature>
<sequence>MLVSLPILLAFSSLAASAAIPPSSISQIRDSTAPESNWESTDPARPLSAQSANQNPESKNNHFAERSAYYFPETVPDRVELASHLIDSHEASDAENAPTAFEIEITTSQPERISPAQLSQTQAQKSISAPDTEIDIPRARMLILPDRASTSGSDTGQAQSLEASYSYPVNFQTQALPDTETETIRVDWVISESSPIIISTPPIVPSLAFLFIIATIICIFTVIRGIRHGH</sequence>
<feature type="chain" id="PRO_5040874996" evidence="3">
    <location>
        <begin position="18"/>
        <end position="230"/>
    </location>
</feature>
<evidence type="ECO:0000256" key="1">
    <source>
        <dbReference type="SAM" id="MobiDB-lite"/>
    </source>
</evidence>
<evidence type="ECO:0000256" key="3">
    <source>
        <dbReference type="SAM" id="SignalP"/>
    </source>
</evidence>
<evidence type="ECO:0000313" key="4">
    <source>
        <dbReference type="EMBL" id="KAJ5108545.1"/>
    </source>
</evidence>
<dbReference type="AlphaFoldDB" id="A0A9W9FYW7"/>
<dbReference type="Proteomes" id="UP001149165">
    <property type="component" value="Unassembled WGS sequence"/>
</dbReference>
<keyword evidence="2" id="KW-0812">Transmembrane</keyword>
<keyword evidence="2" id="KW-0472">Membrane</keyword>
<feature type="compositionally biased region" description="Polar residues" evidence="1">
    <location>
        <begin position="27"/>
        <end position="40"/>
    </location>
</feature>
<name>A0A9W9FYW7_9EURO</name>
<feature type="region of interest" description="Disordered" evidence="1">
    <location>
        <begin position="25"/>
        <end position="61"/>
    </location>
</feature>